<evidence type="ECO:0000313" key="2">
    <source>
        <dbReference type="EMBL" id="RKM92464.1"/>
    </source>
</evidence>
<dbReference type="InterPro" id="IPR050219">
    <property type="entry name" value="DnaG_primase"/>
</dbReference>
<dbReference type="GO" id="GO:0006269">
    <property type="term" value="P:DNA replication, synthesis of primer"/>
    <property type="evidence" value="ECO:0007669"/>
    <property type="project" value="TreeGrafter"/>
</dbReference>
<feature type="compositionally biased region" description="Basic and acidic residues" evidence="1">
    <location>
        <begin position="652"/>
        <end position="661"/>
    </location>
</feature>
<feature type="region of interest" description="Disordered" evidence="1">
    <location>
        <begin position="2727"/>
        <end position="2788"/>
    </location>
</feature>
<proteinExistence type="predicted"/>
<feature type="compositionally biased region" description="Basic and acidic residues" evidence="1">
    <location>
        <begin position="3372"/>
        <end position="3405"/>
    </location>
</feature>
<dbReference type="Proteomes" id="UP000028058">
    <property type="component" value="Unassembled WGS sequence"/>
</dbReference>
<feature type="region of interest" description="Disordered" evidence="1">
    <location>
        <begin position="623"/>
        <end position="750"/>
    </location>
</feature>
<feature type="compositionally biased region" description="Polar residues" evidence="1">
    <location>
        <begin position="2037"/>
        <end position="2049"/>
    </location>
</feature>
<dbReference type="Pfam" id="PF08275">
    <property type="entry name" value="DNAG_N"/>
    <property type="match status" value="1"/>
</dbReference>
<feature type="compositionally biased region" description="Pro residues" evidence="1">
    <location>
        <begin position="3354"/>
        <end position="3368"/>
    </location>
</feature>
<feature type="compositionally biased region" description="Low complexity" evidence="1">
    <location>
        <begin position="1251"/>
        <end position="1261"/>
    </location>
</feature>
<sequence length="3448" mass="368159">MVMDRDEKPVVVTEIIRHAGRCDIIGEFRGPIRPHRVKHRVDLADEHHDPPIALAPLLPSLRELTGWPPEPADVGNRGPLVEGLAGRVAPGPSVTGPQAARPVPPVPPMPRLPDLTWDEQRRRAHGQALAVGTGERVPPSAKRRELDPDHPYAQFTDNLEHQLHKLGERPDEQAAVQRAAQEIRNTVSDLAARARTYISQRLRAAEGDPALLLQITLEPPLSGPFMRVAMNAVMRAIDTAEASVTSARAKKRVRAALSATVCTRPPYDPRGDKPEDFRDALVEFLALKTRERDMVAELLATDAQWEHFADMAARVEAATADPDPHPPAPRFADLEEVRAHLADVAERPLPSKDEPDPAGFIRLTLRERARRAGQLATEPTLELTPSRRLAIYGSAGDGWKVVAPGSSAELTPYTVKTRRHALRYTALLERLTDSAGNAYPWDADDYPPAKPFDEPPGRQLLHSWVTSTLSGTDVSFQHRLRRLRERSQAYDWMEDLSLYGFSDFDYIHPATPEELQPGDEVMFTFDQEELTYTDSLAGYFPPPRVENLAIGTATVKEDGTLAPGFWWPSRSPGQAQPLTHPVQLRDGARRPRPGEYTLHAGITSHLPELTHHQTAATTPLPLTAARPEGLSTGHGDPPLALGGTPETSSPQRGDEAPKAEGRPGGAPPAREETASDDAGRGTGAASAFREPTAHDRDAASQGSASSPDAKTSDPAGAPAKPEPGSAPVTAPDAGSAAASPAHRPEYPKVSQAQRKALFDIARGDITEVDGVFMQRTHRRTLERAASQKAVADVLALGLAERVGKHVKLSDHGVGWFTHHAIDLPASGDHRGPDPQGEGLPPIDYAPLVAFSVPEEAEAPRPPAPAPLPDDWYKIPHTARTPEHVQAAYGNAAEARDRAGKSTARDVAELAAGRDREDRWVWSNQHPLAQYDENAAAALERLTDPVEHAYATQAVLRLRAAIEAVGREAAADYVQRVRSAGSDPVAMDRVWRTTRGVQADDTYRFRVRGIVITYLQSVAAHTAAVGLDTSAIVDVLEDAAGWDGLLRRLGLKQVKYPHFPAAEQVAEAARFVANAVRKHALGETETVDRWAQRRATWHPVAPRPAIADPASATAGSKTATEPAARAEAGPAPEAAAPRSPAQQRHDESPPSQGDAAALEAVAGAGPSGTRADADLDDTVEEPPPMDQAPGVPPEASPGAPVADGTTGIQQPLPDTGNLDTVPGRGADAQPDEQAPVADDHGVEDGTPHSDAESSSVAEEAATAYASAREATQAWQRLVRAFAALDQAYGSWPRTSRQYLDLTAARRAVGILADQVPATPAGLSGAAYQLRELEWMLEEIRGDFERSSDAEFRERLGPALGELLEAADATHERSQLTMRQLSRDPSGTWLHPWVTEPPEGLQPITGMRPAGTAERPDRVVHADGTPLRHLGTSEESSQRDAVAVGAVAAPRGSGLWQVVRYGDTTHEIVHPALLHRRDTDPYPPPADLTMPPDTWAARWRRFDRAEATGARTAPVEALLVQPGDVVRIPNRKGERTVTRVEHGVRRGRGRQQKTTTVLWHTGPQGGTERAHSAKDQLEPIEVVLPPVHPGLTALFEAADTLTAPDAPAPAASVQAGDGTAQTSAGHHGSATGASPTSAENTSEAEEAKSDRPGTATREGGPGRPAALPQNTSAPRPGEDPGKPTSQGLTPAPGTAASARQKAARPQTKAGPPPAGDSQHSSVETAAPADTRSAHEPAEPPQSGHEDPGPALAYPDGAAYAAAHEGLLTELGRHERWLAATPDAAEAATALDATRAHGLPTLTALLTLRAATHHTAGPGPRTRLARLLDHHIQRTQLTMAELLLARAAQSTTTAELGDLHRVAYQGQFIALVQPTEAGEMEIGHYLQHRADQITQQTTRSQDPSEAGPKTAEEAAPMAKDTDDDRLLPALELTGDIRMTAEEAAPRLMDHARAHLAEGPPDVQQFAHIHGRPLYAVATQPEGAESSARVLYLSPTMDGGRAVHIAAHDLDAVSPGELFTAVTAWMDADDDGNRPLLDYGSAQTPTASVTAPSDGTPPAPAAPRQPDQPAAPRQPDQPAAPAEGSAAADTAEPPTAPAPPAGASPAPAGAAEQQDLAAAAASAAPAARAEEAPAGATTQQPGEDNRAPAPAPTRTENRPAPSPTTAEASPAPAGTAPGQDSGRHEKPGAPEQRAADTSRQPAPASTNPVDQLTALARTALADLGATTGATGTLVAPRTVLITLETSGNAERDRALADNLRAALQEAVSRHPDQSLATYRIDLRHTSQAGQPSLPASPAEVAPVPRERLIAANTEAAKIFAERLQNDPHAEQARTYLAQKRHLPPEVQQEWGLGYAPSDRGAQPKRWDVLCQELRQRGFTNEELLQAGLARRSSNSGFVYDYFDDRIIFPIHDERGDIVGFSGRRIDRPGETEEQTQQHQREKYLNTPATPLFTKGNLVFGLHHPAQAQALAESRGPRVSVEGYLDVIAVARAAQGLPIDQRPVVGAPMGTAFTEQQLTTLRALDTDSPRPHILFLDDDPSGRKVLLDKWDLLLSAAGPTDVTTAPDADAAQLWEEGVEANGDGAGPVLAALEQRQPLLDATVEAVLLQNADEGERASHAFDAEDHFLRTRAIAAKAAHHIRQAVHEESPGDVHALEQAACAWAKRLHQEWKIPGSMTATAVLLGPGSHDQNYENEVYEHALNLLADDPDGYFADDPDVRGRYSALFSTQHTAPTTPAAASPNGTQPAPRADTPAVPGQWPTGARRPALAAPAGPTAEQPAAPETPSLTMCLPGPPDGQLVELTDRTTAAWALHTAVHDRLGRHAAETPQPDRLPQPVKLGTVHGIDLSTSGDDQTTDDPTVVLWLGLSRSSALRLSYSRLTQMTGPELLAAVEWRAAQASGQLGAPLSAAWRNAVRSIIPSAFPARPTPAQLADLLDTIAAGLDGSDNEVARRAEQALALYTAGYDDLALDHLAGPGHIWVLRNDGSWAQEEAPGTSLTWDELNEGFRREAAAIGDVTQAATALPMADAAADPSPLAADLTVAHHSVHEAVGAMRPYSIGLPGTIYQKITALVDQMDAAEPAMRRLRGPDGERLMNRAKTSFVRVLEALATVASKIRLTGLSTRLERTVARLRGQDLSSLPVPPAVRTDRGMQDLAHIERDLERRMAAPTTKLAEYGELQEQWIINRARWRARYEQLHGQPPEGDFLPDNGLVAGAPPIPNPIVAHTLLLERLNTRVAELRDTNPHTGKQGNANDPTADLLNGVAWACQQRLVGTVPTGPDPEGPIPAAQLRQSALTVTAHRDASPLTLRRAMNVSAERADRLLQRLEGHQILGPYRANAPRTVQARPADIDAMLARPPAPPAARPRQPSEPAPTAEDREQRAADPEDLDTRIEKAVSKYLADRQERGKTRGGNDSADGTTSTPRTRKPSLREAEANALAAGQHTPFAPSQS</sequence>
<feature type="region of interest" description="Disordered" evidence="1">
    <location>
        <begin position="1097"/>
        <end position="1261"/>
    </location>
</feature>
<feature type="compositionally biased region" description="Low complexity" evidence="1">
    <location>
        <begin position="1117"/>
        <end position="1140"/>
    </location>
</feature>
<protein>
    <submittedName>
        <fullName evidence="2">Uncharacterized protein</fullName>
    </submittedName>
</protein>
<feature type="region of interest" description="Disordered" evidence="1">
    <location>
        <begin position="1603"/>
        <end position="1752"/>
    </location>
</feature>
<keyword evidence="3" id="KW-1185">Reference proteome</keyword>
<comment type="caution">
    <text evidence="2">The sequence shown here is derived from an EMBL/GenBank/DDBJ whole genome shotgun (WGS) entry which is preliminary data.</text>
</comment>
<gene>
    <name evidence="2" type="ORF">SFRA_023940</name>
</gene>
<reference evidence="2 3" key="1">
    <citation type="journal article" date="2014" name="Genome Announc.">
        <title>Draft Genome Sequence of Streptomyces fradiae ATCC 19609, a Strain Highly Sensitive to Antibiotics.</title>
        <authorList>
            <person name="Bekker O.B."/>
            <person name="Klimina K.M."/>
            <person name="Vatlin A.A."/>
            <person name="Zakharevich N.V."/>
            <person name="Kasianov A.S."/>
            <person name="Danilenko V.N."/>
        </authorList>
    </citation>
    <scope>NUCLEOTIDE SEQUENCE [LARGE SCALE GENOMIC DNA]</scope>
    <source>
        <strain evidence="2 3">ATCC 19609</strain>
    </source>
</reference>
<feature type="compositionally biased region" description="Low complexity" evidence="1">
    <location>
        <begin position="1152"/>
        <end position="1163"/>
    </location>
</feature>
<dbReference type="InterPro" id="IPR037068">
    <property type="entry name" value="DNA_primase_core_N_sf"/>
</dbReference>
<feature type="compositionally biased region" description="Polar residues" evidence="1">
    <location>
        <begin position="2193"/>
        <end position="2203"/>
    </location>
</feature>
<feature type="region of interest" description="Disordered" evidence="1">
    <location>
        <begin position="3351"/>
        <end position="3448"/>
    </location>
</feature>
<feature type="compositionally biased region" description="Basic and acidic residues" evidence="1">
    <location>
        <begin position="2177"/>
        <end position="2192"/>
    </location>
</feature>
<dbReference type="InterPro" id="IPR036388">
    <property type="entry name" value="WH-like_DNA-bd_sf"/>
</dbReference>
<organism evidence="2 3">
    <name type="scientific">Streptomyces xinghaiensis</name>
    <dbReference type="NCBI Taxonomy" id="1038928"/>
    <lineage>
        <taxon>Bacteria</taxon>
        <taxon>Bacillati</taxon>
        <taxon>Actinomycetota</taxon>
        <taxon>Actinomycetes</taxon>
        <taxon>Kitasatosporales</taxon>
        <taxon>Streptomycetaceae</taxon>
        <taxon>Streptomyces</taxon>
    </lineage>
</organism>
<dbReference type="Gene3D" id="3.40.1360.10">
    <property type="match status" value="1"/>
</dbReference>
<name>A0A420UXM4_9ACTN</name>
<dbReference type="Gene3D" id="1.10.10.10">
    <property type="entry name" value="Winged helix-like DNA-binding domain superfamily/Winged helix DNA-binding domain"/>
    <property type="match status" value="1"/>
</dbReference>
<accession>A0A420UXM4</accession>
<dbReference type="GO" id="GO:0005737">
    <property type="term" value="C:cytoplasm"/>
    <property type="evidence" value="ECO:0007669"/>
    <property type="project" value="TreeGrafter"/>
</dbReference>
<feature type="region of interest" description="Disordered" evidence="1">
    <location>
        <begin position="1891"/>
        <end position="1917"/>
    </location>
</feature>
<feature type="compositionally biased region" description="Low complexity" evidence="1">
    <location>
        <begin position="2727"/>
        <end position="2737"/>
    </location>
</feature>
<dbReference type="EMBL" id="JNAD02000013">
    <property type="protein sequence ID" value="RKM92464.1"/>
    <property type="molecule type" value="Genomic_DNA"/>
</dbReference>
<evidence type="ECO:0000313" key="3">
    <source>
        <dbReference type="Proteomes" id="UP000028058"/>
    </source>
</evidence>
<feature type="region of interest" description="Disordered" evidence="1">
    <location>
        <begin position="564"/>
        <end position="596"/>
    </location>
</feature>
<dbReference type="Gene3D" id="3.90.980.10">
    <property type="entry name" value="DNA primase, catalytic core, N-terminal domain"/>
    <property type="match status" value="1"/>
</dbReference>
<feature type="compositionally biased region" description="Low complexity" evidence="1">
    <location>
        <begin position="2159"/>
        <end position="2174"/>
    </location>
</feature>
<feature type="region of interest" description="Disordered" evidence="1">
    <location>
        <begin position="90"/>
        <end position="109"/>
    </location>
</feature>
<dbReference type="SUPFAM" id="SSF56731">
    <property type="entry name" value="DNA primase core"/>
    <property type="match status" value="1"/>
</dbReference>
<feature type="compositionally biased region" description="Low complexity" evidence="1">
    <location>
        <begin position="726"/>
        <end position="741"/>
    </location>
</feature>
<feature type="compositionally biased region" description="Basic and acidic residues" evidence="1">
    <location>
        <begin position="1236"/>
        <end position="1250"/>
    </location>
</feature>
<feature type="compositionally biased region" description="Basic and acidic residues" evidence="1">
    <location>
        <begin position="669"/>
        <end position="679"/>
    </location>
</feature>
<dbReference type="InterPro" id="IPR013264">
    <property type="entry name" value="DNAG_N"/>
</dbReference>
<feature type="compositionally biased region" description="Low complexity" evidence="1">
    <location>
        <begin position="2099"/>
        <end position="2132"/>
    </location>
</feature>
<feature type="compositionally biased region" description="Polar residues" evidence="1">
    <location>
        <begin position="1891"/>
        <end position="1900"/>
    </location>
</feature>
<feature type="compositionally biased region" description="Low complexity" evidence="1">
    <location>
        <begin position="2756"/>
        <end position="2781"/>
    </location>
</feature>
<feature type="compositionally biased region" description="Polar residues" evidence="1">
    <location>
        <begin position="700"/>
        <end position="709"/>
    </location>
</feature>
<feature type="compositionally biased region" description="Basic and acidic residues" evidence="1">
    <location>
        <begin position="1729"/>
        <end position="1745"/>
    </location>
</feature>
<evidence type="ECO:0000256" key="1">
    <source>
        <dbReference type="SAM" id="MobiDB-lite"/>
    </source>
</evidence>
<feature type="compositionally biased region" description="Low complexity" evidence="1">
    <location>
        <begin position="2060"/>
        <end position="2089"/>
    </location>
</feature>
<feature type="compositionally biased region" description="Pro residues" evidence="1">
    <location>
        <begin position="1180"/>
        <end position="1194"/>
    </location>
</feature>
<feature type="region of interest" description="Disordered" evidence="1">
    <location>
        <begin position="2031"/>
        <end position="2203"/>
    </location>
</feature>
<dbReference type="PANTHER" id="PTHR30313:SF2">
    <property type="entry name" value="DNA PRIMASE"/>
    <property type="match status" value="1"/>
</dbReference>
<dbReference type="PANTHER" id="PTHR30313">
    <property type="entry name" value="DNA PRIMASE"/>
    <property type="match status" value="1"/>
</dbReference>